<dbReference type="PANTHER" id="PTHR10954">
    <property type="entry name" value="RIBONUCLEASE H2 SUBUNIT A"/>
    <property type="match status" value="1"/>
</dbReference>
<dbReference type="Proteomes" id="UP000095185">
    <property type="component" value="Chromosome"/>
</dbReference>
<evidence type="ECO:0000259" key="17">
    <source>
        <dbReference type="PROSITE" id="PS51975"/>
    </source>
</evidence>
<gene>
    <name evidence="14" type="primary">rnhB</name>
    <name evidence="18" type="ORF">BIU88_11335</name>
</gene>
<evidence type="ECO:0000256" key="10">
    <source>
        <dbReference type="ARBA" id="ARBA00022723"/>
    </source>
</evidence>
<dbReference type="KEGG" id="clz:BIU88_11335"/>
<keyword evidence="13 14" id="KW-0464">Manganese</keyword>
<dbReference type="PANTHER" id="PTHR10954:SF18">
    <property type="entry name" value="RIBONUCLEASE HII"/>
    <property type="match status" value="1"/>
</dbReference>
<dbReference type="OrthoDB" id="9803420at2"/>
<feature type="binding site" evidence="14 15">
    <location>
        <position position="22"/>
    </location>
    <ligand>
        <name>a divalent metal cation</name>
        <dbReference type="ChEBI" id="CHEBI:60240"/>
    </ligand>
</feature>
<dbReference type="EC" id="3.1.26.4" evidence="6 14"/>
<dbReference type="InterPro" id="IPR001352">
    <property type="entry name" value="RNase_HII/HIII"/>
</dbReference>
<evidence type="ECO:0000256" key="1">
    <source>
        <dbReference type="ARBA" id="ARBA00000077"/>
    </source>
</evidence>
<sequence>MLSTDFEQPLWESLSRVCGIDEAGRGPLAGPVVAAAVVFPRHFRPSGILQRLDDSKKLTPELRAALAPAIRQDAEAWAVAVVDAETIDSLNILQATMHAMNLAVESLGATPEFLLVDGNRFRPVLPIPFETVVKGDSKVFSIAAASVLAKTHRDELMTGYAVEYPEYGFDLHFGYPTERHVEAIATHGRCAIHRKSFKLRKLGEK</sequence>
<organism evidence="18 19">
    <name type="scientific">Chlorobaculum limnaeum</name>
    <dbReference type="NCBI Taxonomy" id="274537"/>
    <lineage>
        <taxon>Bacteria</taxon>
        <taxon>Pseudomonadati</taxon>
        <taxon>Chlorobiota</taxon>
        <taxon>Chlorobiia</taxon>
        <taxon>Chlorobiales</taxon>
        <taxon>Chlorobiaceae</taxon>
        <taxon>Chlorobaculum</taxon>
    </lineage>
</organism>
<dbReference type="PROSITE" id="PS51975">
    <property type="entry name" value="RNASE_H_2"/>
    <property type="match status" value="1"/>
</dbReference>
<evidence type="ECO:0000256" key="11">
    <source>
        <dbReference type="ARBA" id="ARBA00022759"/>
    </source>
</evidence>
<keyword evidence="19" id="KW-1185">Reference proteome</keyword>
<dbReference type="InterPro" id="IPR024567">
    <property type="entry name" value="RNase_HII/HIII_dom"/>
</dbReference>
<evidence type="ECO:0000256" key="2">
    <source>
        <dbReference type="ARBA" id="ARBA00001946"/>
    </source>
</evidence>
<dbReference type="EMBL" id="CP017305">
    <property type="protein sequence ID" value="AOS84671.1"/>
    <property type="molecule type" value="Genomic_DNA"/>
</dbReference>
<dbReference type="Pfam" id="PF01351">
    <property type="entry name" value="RNase_HII"/>
    <property type="match status" value="1"/>
</dbReference>
<comment type="function">
    <text evidence="3 14 16">Endonuclease that specifically degrades the RNA of RNA-DNA hybrids.</text>
</comment>
<evidence type="ECO:0000256" key="6">
    <source>
        <dbReference type="ARBA" id="ARBA00012180"/>
    </source>
</evidence>
<comment type="similarity">
    <text evidence="5 14 16">Belongs to the RNase HII family.</text>
</comment>
<dbReference type="STRING" id="274537.BIU88_11335"/>
<comment type="cofactor">
    <cofactor evidence="2">
        <name>Mg(2+)</name>
        <dbReference type="ChEBI" id="CHEBI:18420"/>
    </cofactor>
</comment>
<dbReference type="SUPFAM" id="SSF53098">
    <property type="entry name" value="Ribonuclease H-like"/>
    <property type="match status" value="1"/>
</dbReference>
<keyword evidence="10 14" id="KW-0479">Metal-binding</keyword>
<dbReference type="HAMAP" id="MF_00052_B">
    <property type="entry name" value="RNase_HII_B"/>
    <property type="match status" value="1"/>
</dbReference>
<feature type="domain" description="RNase H type-2" evidence="17">
    <location>
        <begin position="15"/>
        <end position="205"/>
    </location>
</feature>
<dbReference type="NCBIfam" id="NF000595">
    <property type="entry name" value="PRK00015.1-3"/>
    <property type="match status" value="1"/>
</dbReference>
<dbReference type="GO" id="GO:0006298">
    <property type="term" value="P:mismatch repair"/>
    <property type="evidence" value="ECO:0007669"/>
    <property type="project" value="TreeGrafter"/>
</dbReference>
<evidence type="ECO:0000256" key="9">
    <source>
        <dbReference type="ARBA" id="ARBA00022722"/>
    </source>
</evidence>
<dbReference type="CDD" id="cd07182">
    <property type="entry name" value="RNase_HII_bacteria_HII_like"/>
    <property type="match status" value="1"/>
</dbReference>
<evidence type="ECO:0000313" key="19">
    <source>
        <dbReference type="Proteomes" id="UP000095185"/>
    </source>
</evidence>
<comment type="cofactor">
    <cofactor evidence="14 15">
        <name>Mn(2+)</name>
        <dbReference type="ChEBI" id="CHEBI:29035"/>
    </cofactor>
    <cofactor evidence="14 15">
        <name>Mg(2+)</name>
        <dbReference type="ChEBI" id="CHEBI:18420"/>
    </cofactor>
    <text evidence="14 15">Manganese or magnesium. Binds 1 divalent metal ion per monomer in the absence of substrate. May bind a second metal ion after substrate binding.</text>
</comment>
<evidence type="ECO:0000256" key="4">
    <source>
        <dbReference type="ARBA" id="ARBA00004496"/>
    </source>
</evidence>
<dbReference type="GO" id="GO:0003723">
    <property type="term" value="F:RNA binding"/>
    <property type="evidence" value="ECO:0007669"/>
    <property type="project" value="UniProtKB-UniRule"/>
</dbReference>
<dbReference type="InterPro" id="IPR022898">
    <property type="entry name" value="RNase_HII"/>
</dbReference>
<evidence type="ECO:0000256" key="15">
    <source>
        <dbReference type="PROSITE-ProRule" id="PRU01319"/>
    </source>
</evidence>
<comment type="subcellular location">
    <subcellularLocation>
        <location evidence="4 14">Cytoplasm</location>
    </subcellularLocation>
</comment>
<evidence type="ECO:0000256" key="8">
    <source>
        <dbReference type="ARBA" id="ARBA00022490"/>
    </source>
</evidence>
<evidence type="ECO:0000256" key="12">
    <source>
        <dbReference type="ARBA" id="ARBA00022801"/>
    </source>
</evidence>
<dbReference type="GO" id="GO:0032299">
    <property type="term" value="C:ribonuclease H2 complex"/>
    <property type="evidence" value="ECO:0007669"/>
    <property type="project" value="TreeGrafter"/>
</dbReference>
<reference evidence="18" key="1">
    <citation type="submission" date="2016-09" db="EMBL/GenBank/DDBJ databases">
        <title>Genome sequence of Chlorobaculum limnaeum.</title>
        <authorList>
            <person name="Liu Z."/>
            <person name="Tank M."/>
            <person name="Bryant D.A."/>
        </authorList>
    </citation>
    <scope>NUCLEOTIDE SEQUENCE [LARGE SCALE GENOMIC DNA]</scope>
    <source>
        <strain evidence="18">DSM 1677</strain>
    </source>
</reference>
<accession>A0A1D8D2F0</accession>
<dbReference type="InterPro" id="IPR036397">
    <property type="entry name" value="RNaseH_sf"/>
</dbReference>
<evidence type="ECO:0000313" key="18">
    <source>
        <dbReference type="EMBL" id="AOS84671.1"/>
    </source>
</evidence>
<dbReference type="Gene3D" id="3.30.420.10">
    <property type="entry name" value="Ribonuclease H-like superfamily/Ribonuclease H"/>
    <property type="match status" value="1"/>
</dbReference>
<feature type="binding site" evidence="14 15">
    <location>
        <position position="21"/>
    </location>
    <ligand>
        <name>a divalent metal cation</name>
        <dbReference type="ChEBI" id="CHEBI:60240"/>
    </ligand>
</feature>
<evidence type="ECO:0000256" key="5">
    <source>
        <dbReference type="ARBA" id="ARBA00007383"/>
    </source>
</evidence>
<name>A0A1D8D2F0_CHLLM</name>
<evidence type="ECO:0000256" key="7">
    <source>
        <dbReference type="ARBA" id="ARBA00019179"/>
    </source>
</evidence>
<keyword evidence="11 14" id="KW-0255">Endonuclease</keyword>
<keyword evidence="9 14" id="KW-0540">Nuclease</keyword>
<dbReference type="GO" id="GO:0030145">
    <property type="term" value="F:manganese ion binding"/>
    <property type="evidence" value="ECO:0007669"/>
    <property type="project" value="UniProtKB-UniRule"/>
</dbReference>
<dbReference type="RefSeq" id="WP_069810862.1">
    <property type="nucleotide sequence ID" value="NZ_CP017305.1"/>
</dbReference>
<evidence type="ECO:0000256" key="13">
    <source>
        <dbReference type="ARBA" id="ARBA00023211"/>
    </source>
</evidence>
<dbReference type="InterPro" id="IPR012337">
    <property type="entry name" value="RNaseH-like_sf"/>
</dbReference>
<proteinExistence type="inferred from homology"/>
<evidence type="ECO:0000256" key="3">
    <source>
        <dbReference type="ARBA" id="ARBA00004065"/>
    </source>
</evidence>
<evidence type="ECO:0000256" key="14">
    <source>
        <dbReference type="HAMAP-Rule" id="MF_00052"/>
    </source>
</evidence>
<feature type="binding site" evidence="14 15">
    <location>
        <position position="117"/>
    </location>
    <ligand>
        <name>a divalent metal cation</name>
        <dbReference type="ChEBI" id="CHEBI:60240"/>
    </ligand>
</feature>
<protein>
    <recommendedName>
        <fullName evidence="7 14">Ribonuclease HII</fullName>
        <shortName evidence="14">RNase HII</shortName>
        <ecNumber evidence="6 14">3.1.26.4</ecNumber>
    </recommendedName>
</protein>
<dbReference type="AlphaFoldDB" id="A0A1D8D2F0"/>
<keyword evidence="12 14" id="KW-0378">Hydrolase</keyword>
<dbReference type="GO" id="GO:0043137">
    <property type="term" value="P:DNA replication, removal of RNA primer"/>
    <property type="evidence" value="ECO:0007669"/>
    <property type="project" value="TreeGrafter"/>
</dbReference>
<comment type="catalytic activity">
    <reaction evidence="1 14 15 16">
        <text>Endonucleolytic cleavage to 5'-phosphomonoester.</text>
        <dbReference type="EC" id="3.1.26.4"/>
    </reaction>
</comment>
<dbReference type="GO" id="GO:0004523">
    <property type="term" value="F:RNA-DNA hybrid ribonuclease activity"/>
    <property type="evidence" value="ECO:0007669"/>
    <property type="project" value="UniProtKB-UniRule"/>
</dbReference>
<keyword evidence="8 14" id="KW-0963">Cytoplasm</keyword>
<evidence type="ECO:0000256" key="16">
    <source>
        <dbReference type="RuleBase" id="RU003515"/>
    </source>
</evidence>
<dbReference type="GO" id="GO:0005737">
    <property type="term" value="C:cytoplasm"/>
    <property type="evidence" value="ECO:0007669"/>
    <property type="project" value="UniProtKB-SubCell"/>
</dbReference>